<evidence type="ECO:0000313" key="2">
    <source>
        <dbReference type="EMBL" id="MCY6484155.1"/>
    </source>
</evidence>
<dbReference type="Proteomes" id="UP001078443">
    <property type="component" value="Unassembled WGS sequence"/>
</dbReference>
<feature type="transmembrane region" description="Helical" evidence="1">
    <location>
        <begin position="88"/>
        <end position="109"/>
    </location>
</feature>
<sequence length="245" mass="28634">MRLNSFQLKIFAMILMVLDHLHSYVPNMPEWFSYAGRIVAPIFFFFIVEGFFHTRSRRKYNFRLFTWSLVMFAGSKLVVMLFKREYGLHNNIFLSMAMAVLLMSSIELIKKNKENKKLYVLGIVGTIAAGAISVFTEASIYGVAMTLVFYFLRNKKGKMIIAYIIVSLVLTIGLSLPSFITDPNYTAYGLFFFDVQWMQVFAFPFFLMYNGKRGLNIKLTKYLFYIFYPVHLWIIYIMGYYLGGK</sequence>
<feature type="transmembrane region" description="Helical" evidence="1">
    <location>
        <begin position="222"/>
        <end position="242"/>
    </location>
</feature>
<reference evidence="2" key="1">
    <citation type="submission" date="2022-12" db="EMBL/GenBank/DDBJ databases">
        <authorList>
            <person name="Wang J."/>
        </authorList>
    </citation>
    <scope>NUCLEOTIDE SEQUENCE</scope>
    <source>
        <strain evidence="2">HY-45-18</strain>
    </source>
</reference>
<name>A0ABT4CYW1_9CLOT</name>
<keyword evidence="1" id="KW-0472">Membrane</keyword>
<keyword evidence="1" id="KW-1133">Transmembrane helix</keyword>
<feature type="transmembrane region" description="Helical" evidence="1">
    <location>
        <begin position="186"/>
        <end position="210"/>
    </location>
</feature>
<feature type="transmembrane region" description="Helical" evidence="1">
    <location>
        <begin position="31"/>
        <end position="52"/>
    </location>
</feature>
<gene>
    <name evidence="2" type="ORF">OW763_07280</name>
</gene>
<comment type="caution">
    <text evidence="2">The sequence shown here is derived from an EMBL/GenBank/DDBJ whole genome shotgun (WGS) entry which is preliminary data.</text>
</comment>
<keyword evidence="3" id="KW-1185">Reference proteome</keyword>
<dbReference type="InterPro" id="IPR008875">
    <property type="entry name" value="TraX"/>
</dbReference>
<dbReference type="RefSeq" id="WP_268040428.1">
    <property type="nucleotide sequence ID" value="NZ_JAPQER010000002.1"/>
</dbReference>
<evidence type="ECO:0000313" key="3">
    <source>
        <dbReference type="Proteomes" id="UP001078443"/>
    </source>
</evidence>
<keyword evidence="1" id="KW-0812">Transmembrane</keyword>
<feature type="transmembrane region" description="Helical" evidence="1">
    <location>
        <begin position="160"/>
        <end position="180"/>
    </location>
</feature>
<organism evidence="2 3">
    <name type="scientific">Clostridium aestuarii</name>
    <dbReference type="NCBI Taxonomy" id="338193"/>
    <lineage>
        <taxon>Bacteria</taxon>
        <taxon>Bacillati</taxon>
        <taxon>Bacillota</taxon>
        <taxon>Clostridia</taxon>
        <taxon>Eubacteriales</taxon>
        <taxon>Clostridiaceae</taxon>
        <taxon>Clostridium</taxon>
    </lineage>
</organism>
<dbReference type="EMBL" id="JAPQER010000002">
    <property type="protein sequence ID" value="MCY6484155.1"/>
    <property type="molecule type" value="Genomic_DNA"/>
</dbReference>
<feature type="transmembrane region" description="Helical" evidence="1">
    <location>
        <begin position="64"/>
        <end position="82"/>
    </location>
</feature>
<accession>A0ABT4CYW1</accession>
<evidence type="ECO:0000256" key="1">
    <source>
        <dbReference type="SAM" id="Phobius"/>
    </source>
</evidence>
<proteinExistence type="predicted"/>
<protein>
    <submittedName>
        <fullName evidence="2">TraX family protein</fullName>
    </submittedName>
</protein>
<dbReference type="Pfam" id="PF05857">
    <property type="entry name" value="TraX"/>
    <property type="match status" value="1"/>
</dbReference>